<feature type="domain" description="4'-phosphopantetheinyl transferase" evidence="2">
    <location>
        <begin position="68"/>
        <end position="137"/>
    </location>
</feature>
<dbReference type="SUPFAM" id="SSF56214">
    <property type="entry name" value="4'-phosphopantetheinyl transferase"/>
    <property type="match status" value="2"/>
</dbReference>
<dbReference type="GO" id="GO:0019878">
    <property type="term" value="P:lysine biosynthetic process via aminoadipic acid"/>
    <property type="evidence" value="ECO:0007669"/>
    <property type="project" value="TreeGrafter"/>
</dbReference>
<protein>
    <recommendedName>
        <fullName evidence="2">4'-phosphopantetheinyl transferase domain-containing protein</fullName>
    </recommendedName>
</protein>
<organism evidence="3">
    <name type="scientific">marine metagenome</name>
    <dbReference type="NCBI Taxonomy" id="408172"/>
    <lineage>
        <taxon>unclassified sequences</taxon>
        <taxon>metagenomes</taxon>
        <taxon>ecological metagenomes</taxon>
    </lineage>
</organism>
<dbReference type="PANTHER" id="PTHR12215">
    <property type="entry name" value="PHOSPHOPANTETHEINE TRANSFERASE"/>
    <property type="match status" value="1"/>
</dbReference>
<accession>A0A382MHU0</accession>
<name>A0A382MHU0_9ZZZZ</name>
<gene>
    <name evidence="3" type="ORF">METZ01_LOCUS300539</name>
</gene>
<dbReference type="Gene3D" id="3.90.470.20">
    <property type="entry name" value="4'-phosphopantetheinyl transferase domain"/>
    <property type="match status" value="2"/>
</dbReference>
<evidence type="ECO:0000256" key="1">
    <source>
        <dbReference type="ARBA" id="ARBA00022679"/>
    </source>
</evidence>
<dbReference type="InterPro" id="IPR050559">
    <property type="entry name" value="P-Pant_transferase_sf"/>
</dbReference>
<reference evidence="3" key="1">
    <citation type="submission" date="2018-05" db="EMBL/GenBank/DDBJ databases">
        <authorList>
            <person name="Lanie J.A."/>
            <person name="Ng W.-L."/>
            <person name="Kazmierczak K.M."/>
            <person name="Andrzejewski T.M."/>
            <person name="Davidsen T.M."/>
            <person name="Wayne K.J."/>
            <person name="Tettelin H."/>
            <person name="Glass J.I."/>
            <person name="Rusch D."/>
            <person name="Podicherti R."/>
            <person name="Tsui H.-C.T."/>
            <person name="Winkler M.E."/>
        </authorList>
    </citation>
    <scope>NUCLEOTIDE SEQUENCE</scope>
</reference>
<dbReference type="GO" id="GO:0000287">
    <property type="term" value="F:magnesium ion binding"/>
    <property type="evidence" value="ECO:0007669"/>
    <property type="project" value="InterPro"/>
</dbReference>
<dbReference type="PANTHER" id="PTHR12215:SF10">
    <property type="entry name" value="L-AMINOADIPATE-SEMIALDEHYDE DEHYDROGENASE-PHOSPHOPANTETHEINYL TRANSFERASE"/>
    <property type="match status" value="1"/>
</dbReference>
<dbReference type="AlphaFoldDB" id="A0A382MHU0"/>
<sequence>MRWQDRQNHLFSKLLLRKALNNLNLPIDLLETYSYSKDGKPYVGGTVEFSMSHSWPYAVIAVSIVNKIGIDIEKVQQNIDLNNFIDIFTKNEIQAINQSKDVGEIFFKIWTRKESFLKAIGTGFLIAPKQFSCLDKVINHDGKKWSIYDIEFHDDIAISLATELEKPSIKVDFIPLDNILNGN</sequence>
<dbReference type="GO" id="GO:0005829">
    <property type="term" value="C:cytosol"/>
    <property type="evidence" value="ECO:0007669"/>
    <property type="project" value="TreeGrafter"/>
</dbReference>
<dbReference type="EMBL" id="UINC01093338">
    <property type="protein sequence ID" value="SVC47685.1"/>
    <property type="molecule type" value="Genomic_DNA"/>
</dbReference>
<evidence type="ECO:0000313" key="3">
    <source>
        <dbReference type="EMBL" id="SVC47685.1"/>
    </source>
</evidence>
<keyword evidence="1" id="KW-0808">Transferase</keyword>
<dbReference type="Pfam" id="PF01648">
    <property type="entry name" value="ACPS"/>
    <property type="match status" value="1"/>
</dbReference>
<dbReference type="GO" id="GO:0008897">
    <property type="term" value="F:holo-[acyl-carrier-protein] synthase activity"/>
    <property type="evidence" value="ECO:0007669"/>
    <property type="project" value="InterPro"/>
</dbReference>
<dbReference type="InterPro" id="IPR008278">
    <property type="entry name" value="4-PPantetheinyl_Trfase_dom"/>
</dbReference>
<proteinExistence type="predicted"/>
<feature type="non-terminal residue" evidence="3">
    <location>
        <position position="183"/>
    </location>
</feature>
<dbReference type="InterPro" id="IPR037143">
    <property type="entry name" value="4-PPantetheinyl_Trfase_dom_sf"/>
</dbReference>
<evidence type="ECO:0000259" key="2">
    <source>
        <dbReference type="Pfam" id="PF01648"/>
    </source>
</evidence>